<reference evidence="3" key="1">
    <citation type="journal article" date="2019" name="Int. J. Syst. Evol. Microbiol.">
        <title>The Global Catalogue of Microorganisms (GCM) 10K type strain sequencing project: providing services to taxonomists for standard genome sequencing and annotation.</title>
        <authorList>
            <consortium name="The Broad Institute Genomics Platform"/>
            <consortium name="The Broad Institute Genome Sequencing Center for Infectious Disease"/>
            <person name="Wu L."/>
            <person name="Ma J."/>
        </authorList>
    </citation>
    <scope>NUCLEOTIDE SEQUENCE [LARGE SCALE GENOMIC DNA]</scope>
    <source>
        <strain evidence="3">CGMCC 4.7382</strain>
    </source>
</reference>
<evidence type="ECO:0000259" key="1">
    <source>
        <dbReference type="Pfam" id="PF09995"/>
    </source>
</evidence>
<sequence>MDSGLFHDSGAIRRVAREAIVLGGAGYAVLMQVAHPAVARGVHRHSDFGRRPLGRLRGTLGYVYAVIFGTREEAERVSRRVRAAHRPVAGDGYDAADPELQLWVAATLHHAAVTVYQRAIGPLDPADLDEAHRQYAVLGTALGLPEELWPATRADSAAYWESMVATLRVGDEAREIADQLFRPRDVALRPFAAVQRFLTAGLLPPGIRAQYGLTWGPVRELLLRALFGGLRLVWPLLPAAVREFPMRRSLRLLRERSRGRRRRDGERRLVAGARR</sequence>
<dbReference type="GO" id="GO:0016491">
    <property type="term" value="F:oxidoreductase activity"/>
    <property type="evidence" value="ECO:0007669"/>
    <property type="project" value="UniProtKB-KW"/>
</dbReference>
<protein>
    <submittedName>
        <fullName evidence="2">Oxygenase MpaB family protein</fullName>
        <ecNumber evidence="2">1.-.-.-</ecNumber>
    </submittedName>
</protein>
<dbReference type="PANTHER" id="PTHR36151:SF3">
    <property type="entry name" value="ER-BOUND OXYGENASE MPAB_MPAB'_RUBBER OXYGENASE CATALYTIC DOMAIN-CONTAINING PROTEIN"/>
    <property type="match status" value="1"/>
</dbReference>
<keyword evidence="3" id="KW-1185">Reference proteome</keyword>
<comment type="caution">
    <text evidence="2">The sequence shown here is derived from an EMBL/GenBank/DDBJ whole genome shotgun (WGS) entry which is preliminary data.</text>
</comment>
<dbReference type="Proteomes" id="UP001596540">
    <property type="component" value="Unassembled WGS sequence"/>
</dbReference>
<dbReference type="EC" id="1.-.-.-" evidence="2"/>
<feature type="domain" description="ER-bound oxygenase mpaB/mpaB'/Rubber oxygenase catalytic" evidence="1">
    <location>
        <begin position="13"/>
        <end position="231"/>
    </location>
</feature>
<proteinExistence type="predicted"/>
<name>A0ABW2KKJ5_9ACTN</name>
<accession>A0ABW2KKJ5</accession>
<dbReference type="RefSeq" id="WP_379872342.1">
    <property type="nucleotide sequence ID" value="NZ_JBHTBH010000008.1"/>
</dbReference>
<dbReference type="EMBL" id="JBHTBH010000008">
    <property type="protein sequence ID" value="MFC7329700.1"/>
    <property type="molecule type" value="Genomic_DNA"/>
</dbReference>
<evidence type="ECO:0000313" key="3">
    <source>
        <dbReference type="Proteomes" id="UP001596540"/>
    </source>
</evidence>
<gene>
    <name evidence="2" type="ORF">ACFQRF_18365</name>
</gene>
<dbReference type="PANTHER" id="PTHR36151">
    <property type="entry name" value="BLR2777 PROTEIN"/>
    <property type="match status" value="1"/>
</dbReference>
<evidence type="ECO:0000313" key="2">
    <source>
        <dbReference type="EMBL" id="MFC7329700.1"/>
    </source>
</evidence>
<keyword evidence="2" id="KW-0560">Oxidoreductase</keyword>
<dbReference type="InterPro" id="IPR018713">
    <property type="entry name" value="MPAB/Lcp_cat_dom"/>
</dbReference>
<dbReference type="Pfam" id="PF09995">
    <property type="entry name" value="MPAB_Lcp_cat"/>
    <property type="match status" value="1"/>
</dbReference>
<organism evidence="2 3">
    <name type="scientific">Marinactinospora rubrisoli</name>
    <dbReference type="NCBI Taxonomy" id="2715399"/>
    <lineage>
        <taxon>Bacteria</taxon>
        <taxon>Bacillati</taxon>
        <taxon>Actinomycetota</taxon>
        <taxon>Actinomycetes</taxon>
        <taxon>Streptosporangiales</taxon>
        <taxon>Nocardiopsidaceae</taxon>
        <taxon>Marinactinospora</taxon>
    </lineage>
</organism>